<dbReference type="Pfam" id="PF00107">
    <property type="entry name" value="ADH_zinc_N"/>
    <property type="match status" value="1"/>
</dbReference>
<dbReference type="EMBL" id="JAVRJZ010000011">
    <property type="protein sequence ID" value="KAK2716989.1"/>
    <property type="molecule type" value="Genomic_DNA"/>
</dbReference>
<evidence type="ECO:0000256" key="3">
    <source>
        <dbReference type="ARBA" id="ARBA00022723"/>
    </source>
</evidence>
<accession>A0AA88HVH6</accession>
<dbReference type="InterPro" id="IPR036291">
    <property type="entry name" value="NAD(P)-bd_dom_sf"/>
</dbReference>
<organism evidence="7 8">
    <name type="scientific">Artemia franciscana</name>
    <name type="common">Brine shrimp</name>
    <name type="synonym">Artemia sanfranciscana</name>
    <dbReference type="NCBI Taxonomy" id="6661"/>
    <lineage>
        <taxon>Eukaryota</taxon>
        <taxon>Metazoa</taxon>
        <taxon>Ecdysozoa</taxon>
        <taxon>Arthropoda</taxon>
        <taxon>Crustacea</taxon>
        <taxon>Branchiopoda</taxon>
        <taxon>Anostraca</taxon>
        <taxon>Artemiidae</taxon>
        <taxon>Artemia</taxon>
    </lineage>
</organism>
<evidence type="ECO:0000259" key="6">
    <source>
        <dbReference type="Pfam" id="PF00107"/>
    </source>
</evidence>
<reference evidence="7" key="1">
    <citation type="submission" date="2023-07" db="EMBL/GenBank/DDBJ databases">
        <title>Chromosome-level genome assembly of Artemia franciscana.</title>
        <authorList>
            <person name="Jo E."/>
        </authorList>
    </citation>
    <scope>NUCLEOTIDE SEQUENCE</scope>
    <source>
        <tissue evidence="7">Whole body</tissue>
    </source>
</reference>
<protein>
    <recommendedName>
        <fullName evidence="6">Alcohol dehydrogenase-like C-terminal domain-containing protein</fullName>
    </recommendedName>
</protein>
<dbReference type="PANTHER" id="PTHR43161">
    <property type="entry name" value="SORBITOL DEHYDROGENASE"/>
    <property type="match status" value="1"/>
</dbReference>
<keyword evidence="5" id="KW-0560">Oxidoreductase</keyword>
<gene>
    <name evidence="7" type="ORF">QYM36_007209</name>
</gene>
<evidence type="ECO:0000313" key="8">
    <source>
        <dbReference type="Proteomes" id="UP001187531"/>
    </source>
</evidence>
<feature type="domain" description="Alcohol dehydrogenase-like C-terminal" evidence="6">
    <location>
        <begin position="129"/>
        <end position="225"/>
    </location>
</feature>
<dbReference type="GO" id="GO:0046872">
    <property type="term" value="F:metal ion binding"/>
    <property type="evidence" value="ECO:0007669"/>
    <property type="project" value="UniProtKB-KW"/>
</dbReference>
<feature type="non-terminal residue" evidence="7">
    <location>
        <position position="226"/>
    </location>
</feature>
<comment type="caution">
    <text evidence="7">The sequence shown here is derived from an EMBL/GenBank/DDBJ whole genome shotgun (WGS) entry which is preliminary data.</text>
</comment>
<dbReference type="PANTHER" id="PTHR43161:SF9">
    <property type="entry name" value="SORBITOL DEHYDROGENASE"/>
    <property type="match status" value="1"/>
</dbReference>
<dbReference type="GO" id="GO:0016491">
    <property type="term" value="F:oxidoreductase activity"/>
    <property type="evidence" value="ECO:0007669"/>
    <property type="project" value="UniProtKB-KW"/>
</dbReference>
<evidence type="ECO:0000256" key="4">
    <source>
        <dbReference type="ARBA" id="ARBA00022833"/>
    </source>
</evidence>
<evidence type="ECO:0000256" key="2">
    <source>
        <dbReference type="ARBA" id="ARBA00008072"/>
    </source>
</evidence>
<dbReference type="SUPFAM" id="SSF51735">
    <property type="entry name" value="NAD(P)-binding Rossmann-fold domains"/>
    <property type="match status" value="1"/>
</dbReference>
<name>A0AA88HVH6_ARTSF</name>
<comment type="similarity">
    <text evidence="2">Belongs to the zinc-containing alcohol dehydrogenase family.</text>
</comment>
<proteinExistence type="inferred from homology"/>
<evidence type="ECO:0000256" key="1">
    <source>
        <dbReference type="ARBA" id="ARBA00001947"/>
    </source>
</evidence>
<dbReference type="Proteomes" id="UP001187531">
    <property type="component" value="Unassembled WGS sequence"/>
</dbReference>
<dbReference type="InterPro" id="IPR013149">
    <property type="entry name" value="ADH-like_C"/>
</dbReference>
<sequence length="226" mass="24945">MERHTRISLRRPESTSLHRNLGFNRAAVDTFYKHLEELQLKFHFPADRIYNMDETGLSNVQQKCRKVLSPKGVKQLGATTSQERAKLVTMVGTINAMGSFIPPYLIFGRTRFVERLLDGVPPGTKAVANILQSRLDFAEELGADYTLLANGHGSATAADLIKANIGEVNAAFECSGATSSLQLGIKCLKRRGILVTVGRGTPEVSLNVSQILQKELEIRGIFRYAN</sequence>
<keyword evidence="4" id="KW-0862">Zinc</keyword>
<evidence type="ECO:0000313" key="7">
    <source>
        <dbReference type="EMBL" id="KAK2716989.1"/>
    </source>
</evidence>
<dbReference type="Gene3D" id="3.40.50.720">
    <property type="entry name" value="NAD(P)-binding Rossmann-like Domain"/>
    <property type="match status" value="1"/>
</dbReference>
<dbReference type="AlphaFoldDB" id="A0AA88HVH6"/>
<comment type="cofactor">
    <cofactor evidence="1">
        <name>Zn(2+)</name>
        <dbReference type="ChEBI" id="CHEBI:29105"/>
    </cofactor>
</comment>
<keyword evidence="3" id="KW-0479">Metal-binding</keyword>
<evidence type="ECO:0000256" key="5">
    <source>
        <dbReference type="ARBA" id="ARBA00023002"/>
    </source>
</evidence>
<keyword evidence="8" id="KW-1185">Reference proteome</keyword>